<sequence>MTEPDTGGDELFSSRLGLILTTIGAAVGTGNIWRFPREAAANGGGAFMIGWLLFLFAWSIPLLIAEFAIGKKTRLGTMGSMRDMAGRNWTWMGMWMVWVGVAVGFYYAVVMGWTIRYFWVALSGEIDLATDTEATMLMWENFIHDSPLEVVMFQLIAVSLSGIIVYGGIRGIERANTILIPCLVGFLIIAMIYPFILNPSGAATGLRFLFIPQWEYLFKGETWIRALTQSAWSTSAGFGMAITYAVAMKKKEDIALNAFLTGLGNNSVSLIAGVAVLGTIFAMSETTADGLAAVEAGSSGLTFVHLTALFASMPGGRVMGAIFFLAMSFAALTSMIATIEIAARNFVDMGWERNEAVKYICVAIALCGLPSAYSLEFLDNQDFVWGTGLIVSGLMVAVVVMKFGTSEFRETFINTEYSDLYIGKWWEYIIRYAFPVEFALVFGFFIYEKLQDSSSSPIGGMDLGLFTILTMVVQWLIIISLFAFGFNDRVADKIKAGPLTVAEAEEV</sequence>
<keyword evidence="4 6" id="KW-1133">Transmembrane helix</keyword>
<proteinExistence type="predicted"/>
<comment type="subcellular location">
    <subcellularLocation>
        <location evidence="1">Membrane</location>
        <topology evidence="1">Multi-pass membrane protein</topology>
    </subcellularLocation>
</comment>
<dbReference type="Proteomes" id="UP000589516">
    <property type="component" value="Unassembled WGS sequence"/>
</dbReference>
<evidence type="ECO:0000256" key="6">
    <source>
        <dbReference type="SAM" id="Phobius"/>
    </source>
</evidence>
<gene>
    <name evidence="7" type="ORF">EYQ16_02505</name>
</gene>
<evidence type="ECO:0000256" key="1">
    <source>
        <dbReference type="ARBA" id="ARBA00004141"/>
    </source>
</evidence>
<keyword evidence="5 6" id="KW-0472">Membrane</keyword>
<feature type="transmembrane region" description="Helical" evidence="6">
    <location>
        <begin position="12"/>
        <end position="33"/>
    </location>
</feature>
<feature type="transmembrane region" description="Helical" evidence="6">
    <location>
        <begin position="45"/>
        <end position="69"/>
    </location>
</feature>
<dbReference type="InterPro" id="IPR000175">
    <property type="entry name" value="Na/ntran_symport"/>
</dbReference>
<dbReference type="Pfam" id="PF00209">
    <property type="entry name" value="SNF"/>
    <property type="match status" value="2"/>
</dbReference>
<dbReference type="PANTHER" id="PTHR42948">
    <property type="entry name" value="TRANSPORTER"/>
    <property type="match status" value="1"/>
</dbReference>
<feature type="transmembrane region" description="Helical" evidence="6">
    <location>
        <begin position="146"/>
        <end position="166"/>
    </location>
</feature>
<comment type="caution">
    <text evidence="7">The sequence shown here is derived from an EMBL/GenBank/DDBJ whole genome shotgun (WGS) entry which is preliminary data.</text>
</comment>
<feature type="transmembrane region" description="Helical" evidence="6">
    <location>
        <begin position="259"/>
        <end position="284"/>
    </location>
</feature>
<reference evidence="8" key="1">
    <citation type="journal article" date="2019" name="bioRxiv">
        <title>Genome diversification in globally distributed novel marine Proteobacteria is linked to environmental adaptation.</title>
        <authorList>
            <person name="Zhou Z."/>
            <person name="Tran P.Q."/>
            <person name="Kieft K."/>
            <person name="Anantharaman K."/>
        </authorList>
    </citation>
    <scope>NUCLEOTIDE SEQUENCE [LARGE SCALE GENOMIC DNA]</scope>
</reference>
<dbReference type="NCBIfam" id="NF037979">
    <property type="entry name" value="Na_transp"/>
    <property type="match status" value="1"/>
</dbReference>
<dbReference type="InterPro" id="IPR037272">
    <property type="entry name" value="SNS_sf"/>
</dbReference>
<dbReference type="PANTHER" id="PTHR42948:SF1">
    <property type="entry name" value="TRANSPORTER"/>
    <property type="match status" value="1"/>
</dbReference>
<keyword evidence="2" id="KW-0813">Transport</keyword>
<feature type="transmembrane region" description="Helical" evidence="6">
    <location>
        <begin position="89"/>
        <end position="109"/>
    </location>
</feature>
<dbReference type="PROSITE" id="PS50267">
    <property type="entry name" value="NA_NEUROTRAN_SYMP_3"/>
    <property type="match status" value="1"/>
</dbReference>
<evidence type="ECO:0000256" key="3">
    <source>
        <dbReference type="ARBA" id="ARBA00022692"/>
    </source>
</evidence>
<dbReference type="AlphaFoldDB" id="A0A7C7ZDA5"/>
<evidence type="ECO:0000256" key="5">
    <source>
        <dbReference type="ARBA" id="ARBA00023136"/>
    </source>
</evidence>
<dbReference type="GO" id="GO:0016020">
    <property type="term" value="C:membrane"/>
    <property type="evidence" value="ECO:0007669"/>
    <property type="project" value="UniProtKB-SubCell"/>
</dbReference>
<feature type="transmembrane region" description="Helical" evidence="6">
    <location>
        <begin position="425"/>
        <end position="446"/>
    </location>
</feature>
<evidence type="ECO:0000256" key="2">
    <source>
        <dbReference type="ARBA" id="ARBA00022448"/>
    </source>
</evidence>
<dbReference type="CDD" id="cd10336">
    <property type="entry name" value="SLC6sbd_Tyt1-Like"/>
    <property type="match status" value="1"/>
</dbReference>
<keyword evidence="3 6" id="KW-0812">Transmembrane</keyword>
<organism evidence="7 8">
    <name type="scientific">Marine Group III euryarchaeote</name>
    <dbReference type="NCBI Taxonomy" id="2173149"/>
    <lineage>
        <taxon>Archaea</taxon>
        <taxon>Methanobacteriati</taxon>
        <taxon>Thermoplasmatota</taxon>
        <taxon>Thermoplasmata</taxon>
        <taxon>Candidatus Thermoprofundales</taxon>
    </lineage>
</organism>
<accession>A0A7C7ZDA5</accession>
<feature type="transmembrane region" description="Helical" evidence="6">
    <location>
        <begin position="318"/>
        <end position="343"/>
    </location>
</feature>
<dbReference type="InterPro" id="IPR047218">
    <property type="entry name" value="YocR/YhdH-like"/>
</dbReference>
<feature type="transmembrane region" description="Helical" evidence="6">
    <location>
        <begin position="383"/>
        <end position="404"/>
    </location>
</feature>
<name>A0A7C7ZDA5_9ARCH</name>
<dbReference type="SUPFAM" id="SSF161070">
    <property type="entry name" value="SNF-like"/>
    <property type="match status" value="1"/>
</dbReference>
<feature type="transmembrane region" description="Helical" evidence="6">
    <location>
        <begin position="226"/>
        <end position="247"/>
    </location>
</feature>
<evidence type="ECO:0000313" key="8">
    <source>
        <dbReference type="Proteomes" id="UP000589516"/>
    </source>
</evidence>
<evidence type="ECO:0000313" key="7">
    <source>
        <dbReference type="EMBL" id="HIG63374.1"/>
    </source>
</evidence>
<dbReference type="EMBL" id="DUAV01000022">
    <property type="protein sequence ID" value="HIG63374.1"/>
    <property type="molecule type" value="Genomic_DNA"/>
</dbReference>
<feature type="transmembrane region" description="Helical" evidence="6">
    <location>
        <begin position="466"/>
        <end position="486"/>
    </location>
</feature>
<protein>
    <submittedName>
        <fullName evidence="7">Sodium-dependent transporter</fullName>
    </submittedName>
</protein>
<dbReference type="PRINTS" id="PR00176">
    <property type="entry name" value="NANEUSMPORT"/>
</dbReference>
<feature type="transmembrane region" description="Helical" evidence="6">
    <location>
        <begin position="178"/>
        <end position="196"/>
    </location>
</feature>
<evidence type="ECO:0000256" key="4">
    <source>
        <dbReference type="ARBA" id="ARBA00022989"/>
    </source>
</evidence>